<evidence type="ECO:0000256" key="9">
    <source>
        <dbReference type="ARBA" id="ARBA00023136"/>
    </source>
</evidence>
<dbReference type="GO" id="GO:0009190">
    <property type="term" value="P:cyclic nucleotide biosynthetic process"/>
    <property type="evidence" value="ECO:0007669"/>
    <property type="project" value="InterPro"/>
</dbReference>
<dbReference type="SMART" id="SM00044">
    <property type="entry name" value="CYCc"/>
    <property type="match status" value="2"/>
</dbReference>
<dbReference type="InterPro" id="IPR006539">
    <property type="entry name" value="P-type_ATPase_IV"/>
</dbReference>
<dbReference type="GO" id="GO:0035556">
    <property type="term" value="P:intracellular signal transduction"/>
    <property type="evidence" value="ECO:0007669"/>
    <property type="project" value="InterPro"/>
</dbReference>
<evidence type="ECO:0000256" key="4">
    <source>
        <dbReference type="ARBA" id="ARBA00022741"/>
    </source>
</evidence>
<dbReference type="SUPFAM" id="SSF55073">
    <property type="entry name" value="Nucleotide cyclase"/>
    <property type="match status" value="2"/>
</dbReference>
<feature type="binding site" evidence="11">
    <location>
        <position position="817"/>
    </location>
    <ligand>
        <name>ATP</name>
        <dbReference type="ChEBI" id="CHEBI:30616"/>
    </ligand>
</feature>
<feature type="binding site" evidence="11">
    <location>
        <position position="372"/>
    </location>
    <ligand>
        <name>ATP</name>
        <dbReference type="ChEBI" id="CHEBI:30616"/>
    </ligand>
</feature>
<dbReference type="GO" id="GO:0000287">
    <property type="term" value="F:magnesium ion binding"/>
    <property type="evidence" value="ECO:0007669"/>
    <property type="project" value="InterPro"/>
</dbReference>
<keyword evidence="8 13" id="KW-1133">Transmembrane helix</keyword>
<dbReference type="Gene3D" id="2.70.150.10">
    <property type="entry name" value="Calcium-transporting ATPase, cytoplasmic transduction domain A"/>
    <property type="match status" value="1"/>
</dbReference>
<keyword evidence="2 13" id="KW-0812">Transmembrane</keyword>
<evidence type="ECO:0000256" key="2">
    <source>
        <dbReference type="ARBA" id="ARBA00022692"/>
    </source>
</evidence>
<comment type="caution">
    <text evidence="15">The sequence shown here is derived from an EMBL/GenBank/DDBJ whole genome shotgun (WGS) entry which is preliminary data.</text>
</comment>
<dbReference type="Gene3D" id="3.30.70.1230">
    <property type="entry name" value="Nucleotide cyclase"/>
    <property type="match status" value="2"/>
</dbReference>
<dbReference type="Pfam" id="PF16212">
    <property type="entry name" value="PhoLip_ATPase_C"/>
    <property type="match status" value="1"/>
</dbReference>
<feature type="transmembrane region" description="Helical" evidence="13">
    <location>
        <begin position="1187"/>
        <end position="1212"/>
    </location>
</feature>
<dbReference type="SUPFAM" id="SSF81660">
    <property type="entry name" value="Metal cation-transporting ATPase, ATP-binding domain N"/>
    <property type="match status" value="1"/>
</dbReference>
<feature type="domain" description="Guanylate cyclase" evidence="14">
    <location>
        <begin position="1396"/>
        <end position="1532"/>
    </location>
</feature>
<comment type="subcellular location">
    <subcellularLocation>
        <location evidence="1">Membrane</location>
        <topology evidence="1">Multi-pass membrane protein</topology>
    </subcellularLocation>
</comment>
<feature type="binding site" evidence="12">
    <location>
        <position position="372"/>
    </location>
    <ligand>
        <name>Mg(2+)</name>
        <dbReference type="ChEBI" id="CHEBI:18420"/>
    </ligand>
</feature>
<feature type="transmembrane region" description="Helical" evidence="13">
    <location>
        <begin position="1267"/>
        <end position="1284"/>
    </location>
</feature>
<feature type="transmembrane region" description="Helical" evidence="13">
    <location>
        <begin position="1243"/>
        <end position="1261"/>
    </location>
</feature>
<feature type="binding site" evidence="11">
    <location>
        <position position="648"/>
    </location>
    <ligand>
        <name>ATP</name>
        <dbReference type="ChEBI" id="CHEBI:30616"/>
    </ligand>
</feature>
<dbReference type="Pfam" id="PF00211">
    <property type="entry name" value="Guanylate_cyc"/>
    <property type="match status" value="2"/>
</dbReference>
<protein>
    <recommendedName>
        <fullName evidence="14">Guanylate cyclase domain-containing protein</fullName>
    </recommendedName>
</protein>
<feature type="binding site" evidence="11">
    <location>
        <position position="566"/>
    </location>
    <ligand>
        <name>ATP</name>
        <dbReference type="ChEBI" id="CHEBI:30616"/>
    </ligand>
</feature>
<evidence type="ECO:0000256" key="8">
    <source>
        <dbReference type="ARBA" id="ARBA00022989"/>
    </source>
</evidence>
<dbReference type="SUPFAM" id="SSF81653">
    <property type="entry name" value="Calcium ATPase, transduction domain A"/>
    <property type="match status" value="1"/>
</dbReference>
<sequence>MKKNADLREIPINSLTQVKSSIYPGNKLQISRYTWLTLVPKNLFEQFQRVSNIWFLIVSIFQLIPYQLNPTDSWTTIVPLSILLLITLVKDAYTDYKLHKKLEILNKQTYHCWDGMKFTLIQSEDILVGHFIELHEETIVPADMIIFAKRSEGRIFLDMTSLIGVPSLLEKKPIEKISRIMNNSDPETPGILKINGKVNVSEPNSNYASFNATIKPEHHPTAYEVTTENLLYAGGLLKGTGPIIGFVVYCGEESRMRINASMIRRKTSKVEEIVNVWVLYILIILVLLVIGSVFGFYYANSYSIKEESVLNPVISFTLLYNNIVPISLFMVIDIIRILQCWFLTYKRKDIHFNTEIANENLGQVEVLVTDKTGTISDTKLTVKVCVIGERKFEISPETTENTVWGGEHTEQLLSSSPRLSGTFYNSFAQLKSYIASESSTSHAMSFMKCLTLCNTLFQHNNEYLGPAEEQALIHTASSLGFNLKIYKKHYELETGQDVVTYRFVCARPYDREKKRSRILLEDEIGGFGMLYAKGGLSAMLPLLNMTQTQADEVRSTVRELKDRGFRSMILASKRISQAELFDQKSRIKRLKRSLMNTDGRIESLFREIEKNMKYLGIVSLSEEILPGAIETIDNLRSAGIKIWLASSDRSNHSFTVAKESGIIEPDSNILELKNVKSEVSLARALIKGVRNFILDKTVNGILRASNSNLNVRRKSRGTPDKSYMNFNENEDGLFTPYFQAKAQESPAFAFRKLTRLDTNIDQILNKPFDPNDMNFSLLIDRKALNLALSDPDCRKLLVCVLCCAKAVVFSELMPRDKGNIVKLLRENVRYKPLIAAIGVGEGDIIMLQQSHVGIGISSSEDSLAMNYSDISINKFTQLNELLLIQGHYNYIRICKSIFLFLYKNCFLTTVLLAFTFFCSYSGTSIFNASLLVGYNIFFTTLPILVIGIFDEDISAEKIMKSPQIYMTGIKNEPLGWKKLLSCLAISICQGFLLIVLTYLCMPNLITKNGYAEDLTTIGTFTYIALIFAVLIEIYIQTFCYTLLYAASIVFSIVFLVIFLSIVSNTNFPDSELFGVGDILIKSPVALISIAFSSCLCVVPTSIVYNYFELFKPHMLAMLKSNHSLMHFEVNKLTDYKECLSKIYKHSSGWKNKVMDQKFSIDKFRLRFKLLYIEKKYMDTFLNENLKVFKFTIAVLWILLMLWVLFGAFFLGAALNYTLARIVILALCSIFLFFLWTPYFAKHYIFYICLFILIALISKFALEASFRTTGLLVTSLTAAGIFLALNVNWIYTCLLSLINIILFIISLSIEYSEQYDQTTASLLILSALIFITSITLTCGIAGYYCELSQRTEHKLLNQARSRIEKTQSILSIMLPPFVRNRVKEGIRYIAESQGDVSIVFCDIVDFDKICREYHPYELTSFLDKIFSDFDSLCESTGVTKIETVGKTYMACAGLKDSDKDLPYHLKEEPHARRAVELAFAMIQEVKHVQLKNGNFLNVKIGINSGPVSAGVVGYHKPQFSLVGDTVNTASRMCSTLDTPNSVQISSSTYTLLKDHPDYEFASKTVYAKGKGDIVVYLITEAKASNYDMAGGLGAHFTGIARGSFGSSGLLLEKVTAYESTKLASKAAIERSSKTWKKNILQNEELNIIRNNPSFANYFKMKLDSNEFKFRIERVEKKYFAVFATMIIGCVNYGLILMLGVLKYKFTDVYDNESLVVGRAVVFVLMIVYTIMYKEVYKKIWYSVLFMIFIYIVHIITMLQIPYSNLPPGFIGLEETYMILVMCHASHAYLGFIVIGQIAIFLPYIILSIYSSQEGKHLTNIILVASFALVCIKALYSQEKHDRMNYNLSFRAKKEIKENEALLVQMMPPDVLENLENERVSTDRIHNVTLIFADIVGFTDWSSHKSPNEIVQMLSNLFTRFDKLCVEFDVYKVHTIGDCYVVMGYTGGKKKRDPSLECLNVLKMAYRMIDVIKEENAKHSSSLNMRIGVHTGEVIAGVIGTNIVRYDIWGPDVLIANKMESNGKPGRVKVSIDTREMIESRVQSGFEFEESDKIDVNAIGVSKRTFFVNCHDIELIRDVE</sequence>
<keyword evidence="3 12" id="KW-0479">Metal-binding</keyword>
<feature type="domain" description="Guanylate cyclase" evidence="14">
    <location>
        <begin position="1887"/>
        <end position="2018"/>
    </location>
</feature>
<feature type="binding site" evidence="11">
    <location>
        <position position="469"/>
    </location>
    <ligand>
        <name>ATP</name>
        <dbReference type="ChEBI" id="CHEBI:30616"/>
    </ligand>
</feature>
<dbReference type="InterPro" id="IPR036412">
    <property type="entry name" value="HAD-like_sf"/>
</dbReference>
<dbReference type="Gene3D" id="3.40.1110.10">
    <property type="entry name" value="Calcium-transporting ATPase, cytoplasmic domain N"/>
    <property type="match status" value="1"/>
</dbReference>
<feature type="transmembrane region" description="Helical" evidence="13">
    <location>
        <begin position="1083"/>
        <end position="1107"/>
    </location>
</feature>
<dbReference type="EMBL" id="MPUH01000910">
    <property type="protein sequence ID" value="OMJ72332.1"/>
    <property type="molecule type" value="Genomic_DNA"/>
</dbReference>
<evidence type="ECO:0000256" key="1">
    <source>
        <dbReference type="ARBA" id="ARBA00004141"/>
    </source>
</evidence>
<feature type="binding site" evidence="11">
    <location>
        <position position="533"/>
    </location>
    <ligand>
        <name>ATP</name>
        <dbReference type="ChEBI" id="CHEBI:30616"/>
    </ligand>
</feature>
<feature type="transmembrane region" description="Helical" evidence="13">
    <location>
        <begin position="1017"/>
        <end position="1035"/>
    </location>
</feature>
<feature type="transmembrane region" description="Helical" evidence="13">
    <location>
        <begin position="1218"/>
        <end position="1236"/>
    </location>
</feature>
<feature type="transmembrane region" description="Helical" evidence="13">
    <location>
        <begin position="900"/>
        <end position="922"/>
    </location>
</feature>
<feature type="binding site" evidence="11">
    <location>
        <position position="370"/>
    </location>
    <ligand>
        <name>ATP</name>
        <dbReference type="ChEBI" id="CHEBI:30616"/>
    </ligand>
</feature>
<feature type="transmembrane region" description="Helical" evidence="13">
    <location>
        <begin position="928"/>
        <end position="949"/>
    </location>
</feature>
<dbReference type="Gene3D" id="1.20.1110.10">
    <property type="entry name" value="Calcium-transporting ATPase, transmembrane domain"/>
    <property type="match status" value="1"/>
</dbReference>
<dbReference type="PROSITE" id="PS50125">
    <property type="entry name" value="GUANYLATE_CYCLASE_2"/>
    <property type="match status" value="2"/>
</dbReference>
<feature type="binding site" evidence="11">
    <location>
        <position position="371"/>
    </location>
    <ligand>
        <name>ATP</name>
        <dbReference type="ChEBI" id="CHEBI:30616"/>
    </ligand>
</feature>
<feature type="binding site" evidence="11">
    <location>
        <position position="843"/>
    </location>
    <ligand>
        <name>ATP</name>
        <dbReference type="ChEBI" id="CHEBI:30616"/>
    </ligand>
</feature>
<dbReference type="GO" id="GO:0045332">
    <property type="term" value="P:phospholipid translocation"/>
    <property type="evidence" value="ECO:0007669"/>
    <property type="project" value="TreeGrafter"/>
</dbReference>
<comment type="cofactor">
    <cofactor evidence="12">
        <name>Mg(2+)</name>
        <dbReference type="ChEBI" id="CHEBI:18420"/>
    </cofactor>
</comment>
<dbReference type="NCBIfam" id="TIGR01652">
    <property type="entry name" value="ATPase-Plipid"/>
    <property type="match status" value="1"/>
</dbReference>
<proteinExistence type="predicted"/>
<evidence type="ECO:0000256" key="11">
    <source>
        <dbReference type="PIRSR" id="PIRSR606539-2"/>
    </source>
</evidence>
<dbReference type="OrthoDB" id="354346at2759"/>
<dbReference type="InterPro" id="IPR029787">
    <property type="entry name" value="Nucleotide_cyclase"/>
</dbReference>
<evidence type="ECO:0000256" key="6">
    <source>
        <dbReference type="ARBA" id="ARBA00022842"/>
    </source>
</evidence>
<feature type="transmembrane region" description="Helical" evidence="13">
    <location>
        <begin position="1042"/>
        <end position="1063"/>
    </location>
</feature>
<feature type="transmembrane region" description="Helical" evidence="13">
    <location>
        <begin position="1777"/>
        <end position="1804"/>
    </location>
</feature>
<gene>
    <name evidence="15" type="ORF">SteCoe_29251</name>
</gene>
<evidence type="ECO:0000256" key="13">
    <source>
        <dbReference type="SAM" id="Phobius"/>
    </source>
</evidence>
<keyword evidence="9 13" id="KW-0472">Membrane</keyword>
<dbReference type="InterPro" id="IPR023214">
    <property type="entry name" value="HAD_sf"/>
</dbReference>
<dbReference type="InterPro" id="IPR001054">
    <property type="entry name" value="A/G_cyclase"/>
</dbReference>
<reference evidence="15 16" key="1">
    <citation type="submission" date="2016-11" db="EMBL/GenBank/DDBJ databases">
        <title>The macronuclear genome of Stentor coeruleus: a giant cell with tiny introns.</title>
        <authorList>
            <person name="Slabodnick M."/>
            <person name="Ruby J.G."/>
            <person name="Reiff S.B."/>
            <person name="Swart E.C."/>
            <person name="Gosai S."/>
            <person name="Prabakaran S."/>
            <person name="Witkowska E."/>
            <person name="Larue G.E."/>
            <person name="Fisher S."/>
            <person name="Freeman R.M."/>
            <person name="Gunawardena J."/>
            <person name="Chu W."/>
            <person name="Stover N.A."/>
            <person name="Gregory B.D."/>
            <person name="Nowacki M."/>
            <person name="Derisi J."/>
            <person name="Roy S.W."/>
            <person name="Marshall W.F."/>
            <person name="Sood P."/>
        </authorList>
    </citation>
    <scope>NUCLEOTIDE SEQUENCE [LARGE SCALE GENOMIC DNA]</scope>
    <source>
        <strain evidence="15">WM001</strain>
    </source>
</reference>
<keyword evidence="16" id="KW-1185">Reference proteome</keyword>
<dbReference type="GO" id="GO:0005886">
    <property type="term" value="C:plasma membrane"/>
    <property type="evidence" value="ECO:0007669"/>
    <property type="project" value="TreeGrafter"/>
</dbReference>
<feature type="transmembrane region" description="Helical" evidence="13">
    <location>
        <begin position="1816"/>
        <end position="1834"/>
    </location>
</feature>
<dbReference type="InterPro" id="IPR023299">
    <property type="entry name" value="ATPase_P-typ_cyto_dom_N"/>
</dbReference>
<accession>A0A1R2B6E5</accession>
<evidence type="ECO:0000256" key="5">
    <source>
        <dbReference type="ARBA" id="ARBA00022840"/>
    </source>
</evidence>
<feature type="transmembrane region" description="Helical" evidence="13">
    <location>
        <begin position="1677"/>
        <end position="1700"/>
    </location>
</feature>
<dbReference type="InterPro" id="IPR023298">
    <property type="entry name" value="ATPase_P-typ_TM_dom_sf"/>
</dbReference>
<feature type="transmembrane region" description="Helical" evidence="13">
    <location>
        <begin position="1320"/>
        <end position="1344"/>
    </location>
</feature>
<dbReference type="SUPFAM" id="SSF81665">
    <property type="entry name" value="Calcium ATPase, transmembrane domain M"/>
    <property type="match status" value="1"/>
</dbReference>
<dbReference type="InterPro" id="IPR008250">
    <property type="entry name" value="ATPase_P-typ_transduc_dom_A_sf"/>
</dbReference>
<dbReference type="GO" id="GO:0140326">
    <property type="term" value="F:ATPase-coupled intramembrane lipid transporter activity"/>
    <property type="evidence" value="ECO:0007669"/>
    <property type="project" value="InterPro"/>
</dbReference>
<feature type="binding site" evidence="12">
    <location>
        <position position="370"/>
    </location>
    <ligand>
        <name>Mg(2+)</name>
        <dbReference type="ChEBI" id="CHEBI:18420"/>
    </ligand>
</feature>
<feature type="transmembrane region" description="Helical" evidence="13">
    <location>
        <begin position="1289"/>
        <end position="1308"/>
    </location>
</feature>
<dbReference type="PANTHER" id="PTHR24092">
    <property type="entry name" value="PROBABLE PHOSPHOLIPID-TRANSPORTING ATPASE"/>
    <property type="match status" value="1"/>
</dbReference>
<evidence type="ECO:0000313" key="16">
    <source>
        <dbReference type="Proteomes" id="UP000187209"/>
    </source>
</evidence>
<evidence type="ECO:0000256" key="12">
    <source>
        <dbReference type="PIRSR" id="PIRSR606539-3"/>
    </source>
</evidence>
<feature type="transmembrane region" description="Helical" evidence="13">
    <location>
        <begin position="1712"/>
        <end position="1731"/>
    </location>
</feature>
<dbReference type="GO" id="GO:0005524">
    <property type="term" value="F:ATP binding"/>
    <property type="evidence" value="ECO:0007669"/>
    <property type="project" value="UniProtKB-KW"/>
</dbReference>
<feature type="active site" description="4-aspartylphosphate intermediate" evidence="10">
    <location>
        <position position="370"/>
    </location>
</feature>
<keyword evidence="6 12" id="KW-0460">Magnesium</keyword>
<dbReference type="InterPro" id="IPR032630">
    <property type="entry name" value="P_typ_ATPase_c"/>
</dbReference>
<evidence type="ECO:0000256" key="10">
    <source>
        <dbReference type="PIRSR" id="PIRSR606539-1"/>
    </source>
</evidence>
<name>A0A1R2B6E5_9CILI</name>
<evidence type="ECO:0000256" key="3">
    <source>
        <dbReference type="ARBA" id="ARBA00022723"/>
    </source>
</evidence>
<feature type="binding site" evidence="12">
    <location>
        <position position="843"/>
    </location>
    <ligand>
        <name>Mg(2+)</name>
        <dbReference type="ChEBI" id="CHEBI:18420"/>
    </ligand>
</feature>
<keyword evidence="5 11" id="KW-0067">ATP-binding</keyword>
<feature type="transmembrane region" description="Helical" evidence="13">
    <location>
        <begin position="1738"/>
        <end position="1757"/>
    </location>
</feature>
<evidence type="ECO:0000256" key="7">
    <source>
        <dbReference type="ARBA" id="ARBA00022967"/>
    </source>
</evidence>
<keyword evidence="7" id="KW-1278">Translocase</keyword>
<keyword evidence="4 11" id="KW-0547">Nucleotide-binding</keyword>
<dbReference type="Pfam" id="PF16209">
    <property type="entry name" value="PhoLip_ATPase_N"/>
    <property type="match status" value="1"/>
</dbReference>
<feature type="transmembrane region" description="Helical" evidence="13">
    <location>
        <begin position="319"/>
        <end position="338"/>
    </location>
</feature>
<dbReference type="CDD" id="cd07302">
    <property type="entry name" value="CHD"/>
    <property type="match status" value="2"/>
</dbReference>
<feature type="transmembrane region" description="Helical" evidence="13">
    <location>
        <begin position="274"/>
        <end position="299"/>
    </location>
</feature>
<organism evidence="15 16">
    <name type="scientific">Stentor coeruleus</name>
    <dbReference type="NCBI Taxonomy" id="5963"/>
    <lineage>
        <taxon>Eukaryota</taxon>
        <taxon>Sar</taxon>
        <taxon>Alveolata</taxon>
        <taxon>Ciliophora</taxon>
        <taxon>Postciliodesmatophora</taxon>
        <taxon>Heterotrichea</taxon>
        <taxon>Heterotrichida</taxon>
        <taxon>Stentoridae</taxon>
        <taxon>Stentor</taxon>
    </lineage>
</organism>
<evidence type="ECO:0000313" key="15">
    <source>
        <dbReference type="EMBL" id="OMJ72332.1"/>
    </source>
</evidence>
<dbReference type="Proteomes" id="UP000187209">
    <property type="component" value="Unassembled WGS sequence"/>
</dbReference>
<dbReference type="SUPFAM" id="SSF56784">
    <property type="entry name" value="HAD-like"/>
    <property type="match status" value="1"/>
</dbReference>
<evidence type="ECO:0000259" key="14">
    <source>
        <dbReference type="PROSITE" id="PS50125"/>
    </source>
</evidence>
<dbReference type="InterPro" id="IPR032631">
    <property type="entry name" value="P-type_ATPase_N"/>
</dbReference>
<feature type="transmembrane region" description="Helical" evidence="13">
    <location>
        <begin position="979"/>
        <end position="1005"/>
    </location>
</feature>
<dbReference type="Gene3D" id="3.40.50.1000">
    <property type="entry name" value="HAD superfamily/HAD-like"/>
    <property type="match status" value="2"/>
</dbReference>